<sequence>MAKQVTHKWAFKAGMRARSYNWKSSAKAIARLKSTVSEIKAVNCSDPAAAAEGVIALAERIWPAFEYIDTSSGALGSAINGTLEALIPILVAAPADEATRAKWLDRLRQAIQDDGVDYLFPFSEHFGEIAKFPKLMNQHADLDLDIIRHAWSDWERFSYVTTVTLTLSCLLEVERYEDLTEVLALPKSRSWYYERFAAQALLRQGRDDEALAFAQVMLEAGRQSYNYAEICKFCEDILVRQGKADDAYSRFGLPTAAGNTYLSMWRSLFKRYPDRDPRGILEDLMGLYDAKGKWFATAKTAGFLDIALDCAADTAVEPATLIRAARDFTTKDPAFAAMVALQAIAHLLAGRGYEAIPSDLDAAASHLLAATTKLDQVGWALQALRRLETAPPPHADGLMMLRLRATIALFENAVV</sequence>
<dbReference type="EMBL" id="CP003742">
    <property type="protein sequence ID" value="AGI74158.1"/>
    <property type="molecule type" value="Genomic_DNA"/>
</dbReference>
<gene>
    <name evidence="1" type="ORF">OA238_c42510</name>
</gene>
<dbReference type="eggNOG" id="ENOG502Z8TM">
    <property type="taxonomic scope" value="Bacteria"/>
</dbReference>
<accession>M9RQZ7</accession>
<reference evidence="1 2" key="1">
    <citation type="journal article" date="2013" name="PLoS ONE">
        <title>Poles Apart: Arctic and Antarctic Octadecabacter strains Share High Genome Plasticity and a New Type of Xanthorhodopsin.</title>
        <authorList>
            <person name="Vollmers J."/>
            <person name="Voget S."/>
            <person name="Dietrich S."/>
            <person name="Gollnow K."/>
            <person name="Smits M."/>
            <person name="Meyer K."/>
            <person name="Brinkhoff T."/>
            <person name="Simon M."/>
            <person name="Daniel R."/>
        </authorList>
    </citation>
    <scope>NUCLEOTIDE SEQUENCE [LARGE SCALE GENOMIC DNA]</scope>
    <source>
        <strain evidence="1 2">238</strain>
    </source>
</reference>
<dbReference type="Proteomes" id="UP000004688">
    <property type="component" value="Chromosome"/>
</dbReference>
<dbReference type="HOGENOM" id="CLU_686388_0_0_5"/>
<name>M9RQZ7_9RHOB</name>
<proteinExistence type="predicted"/>
<organism evidence="1 2">
    <name type="scientific">Octadecabacter arcticus 238</name>
    <dbReference type="NCBI Taxonomy" id="391616"/>
    <lineage>
        <taxon>Bacteria</taxon>
        <taxon>Pseudomonadati</taxon>
        <taxon>Pseudomonadota</taxon>
        <taxon>Alphaproteobacteria</taxon>
        <taxon>Rhodobacterales</taxon>
        <taxon>Roseobacteraceae</taxon>
        <taxon>Octadecabacter</taxon>
    </lineage>
</organism>
<dbReference type="KEGG" id="oar:OA238_c42510"/>
<dbReference type="OrthoDB" id="7825127at2"/>
<protein>
    <submittedName>
        <fullName evidence="1">Uncharacterized protein</fullName>
    </submittedName>
</protein>
<evidence type="ECO:0000313" key="2">
    <source>
        <dbReference type="Proteomes" id="UP000004688"/>
    </source>
</evidence>
<keyword evidence="2" id="KW-1185">Reference proteome</keyword>
<dbReference type="AlphaFoldDB" id="M9RQZ7"/>
<evidence type="ECO:0000313" key="1">
    <source>
        <dbReference type="EMBL" id="AGI74158.1"/>
    </source>
</evidence>
<dbReference type="RefSeq" id="WP_015497124.1">
    <property type="nucleotide sequence ID" value="NC_020908.1"/>
</dbReference>